<dbReference type="Proteomes" id="UP001583177">
    <property type="component" value="Unassembled WGS sequence"/>
</dbReference>
<keyword evidence="2" id="KW-0472">Membrane</keyword>
<feature type="transmembrane region" description="Helical" evidence="2">
    <location>
        <begin position="39"/>
        <end position="57"/>
    </location>
</feature>
<proteinExistence type="predicted"/>
<organism evidence="3 4">
    <name type="scientific">Diaporthe australafricana</name>
    <dbReference type="NCBI Taxonomy" id="127596"/>
    <lineage>
        <taxon>Eukaryota</taxon>
        <taxon>Fungi</taxon>
        <taxon>Dikarya</taxon>
        <taxon>Ascomycota</taxon>
        <taxon>Pezizomycotina</taxon>
        <taxon>Sordariomycetes</taxon>
        <taxon>Sordariomycetidae</taxon>
        <taxon>Diaporthales</taxon>
        <taxon>Diaporthaceae</taxon>
        <taxon>Diaporthe</taxon>
    </lineage>
</organism>
<evidence type="ECO:0000256" key="2">
    <source>
        <dbReference type="SAM" id="Phobius"/>
    </source>
</evidence>
<evidence type="ECO:0000313" key="3">
    <source>
        <dbReference type="EMBL" id="KAL1866052.1"/>
    </source>
</evidence>
<comment type="caution">
    <text evidence="3">The sequence shown here is derived from an EMBL/GenBank/DDBJ whole genome shotgun (WGS) entry which is preliminary data.</text>
</comment>
<dbReference type="EMBL" id="JAWRVE010000058">
    <property type="protein sequence ID" value="KAL1866052.1"/>
    <property type="molecule type" value="Genomic_DNA"/>
</dbReference>
<accession>A0ABR3WRF1</accession>
<protein>
    <submittedName>
        <fullName evidence="3">Uncharacterized protein</fullName>
    </submittedName>
</protein>
<keyword evidence="2" id="KW-0812">Transmembrane</keyword>
<keyword evidence="2" id="KW-1133">Transmembrane helix</keyword>
<sequence>MGNDTYTSVPLDDDGPEGYALGAADKRRRSSRLETAKRVALMSVLAAVIFVMGFGAGDRYGNSATSAAAVGEHEAAVTTSGESAGNNLPAQAFVPDFPMKGVKFDFPTDYEDTSVEGDKLWDKLMPRELLLSFHK</sequence>
<reference evidence="3 4" key="1">
    <citation type="journal article" date="2024" name="IMA Fungus">
        <title>IMA Genome - F19 : A genome assembly and annotation guide to empower mycologists, including annotated draft genome sequences of Ceratocystis pirilliformis, Diaporthe australafricana, Fusarium ophioides, Paecilomyces lecythidis, and Sporothrix stenoceras.</title>
        <authorList>
            <person name="Aylward J."/>
            <person name="Wilson A.M."/>
            <person name="Visagie C.M."/>
            <person name="Spraker J."/>
            <person name="Barnes I."/>
            <person name="Buitendag C."/>
            <person name="Ceriani C."/>
            <person name="Del Mar Angel L."/>
            <person name="du Plessis D."/>
            <person name="Fuchs T."/>
            <person name="Gasser K."/>
            <person name="Kramer D."/>
            <person name="Li W."/>
            <person name="Munsamy K."/>
            <person name="Piso A."/>
            <person name="Price J.L."/>
            <person name="Sonnekus B."/>
            <person name="Thomas C."/>
            <person name="van der Nest A."/>
            <person name="van Dijk A."/>
            <person name="van Heerden A."/>
            <person name="van Vuuren N."/>
            <person name="Yilmaz N."/>
            <person name="Duong T.A."/>
            <person name="van der Merwe N.A."/>
            <person name="Wingfield M.J."/>
            <person name="Wingfield B.D."/>
        </authorList>
    </citation>
    <scope>NUCLEOTIDE SEQUENCE [LARGE SCALE GENOMIC DNA]</scope>
    <source>
        <strain evidence="3 4">CMW 18300</strain>
    </source>
</reference>
<keyword evidence="4" id="KW-1185">Reference proteome</keyword>
<gene>
    <name evidence="3" type="ORF">Daus18300_006953</name>
</gene>
<feature type="region of interest" description="Disordered" evidence="1">
    <location>
        <begin position="1"/>
        <end position="27"/>
    </location>
</feature>
<evidence type="ECO:0000256" key="1">
    <source>
        <dbReference type="SAM" id="MobiDB-lite"/>
    </source>
</evidence>
<name>A0ABR3WRF1_9PEZI</name>
<evidence type="ECO:0000313" key="4">
    <source>
        <dbReference type="Proteomes" id="UP001583177"/>
    </source>
</evidence>